<feature type="binding site" evidence="9">
    <location>
        <position position="287"/>
    </location>
    <ligand>
        <name>substrate</name>
    </ligand>
</feature>
<feature type="region of interest" description="Disordered" evidence="13">
    <location>
        <begin position="31"/>
        <end position="60"/>
    </location>
</feature>
<dbReference type="EC" id="3.2.1.-" evidence="12"/>
<feature type="binding site" evidence="9">
    <location>
        <position position="216"/>
    </location>
    <ligand>
        <name>substrate</name>
    </ligand>
</feature>
<feature type="active site" description="Proton acceptor" evidence="8">
    <location>
        <position position="321"/>
    </location>
</feature>
<evidence type="ECO:0000256" key="3">
    <source>
        <dbReference type="ARBA" id="ARBA00023001"/>
    </source>
</evidence>
<dbReference type="PRINTS" id="PR00733">
    <property type="entry name" value="GLHYDRLASE6"/>
</dbReference>
<dbReference type="PROSITE" id="PS51257">
    <property type="entry name" value="PROKAR_LIPOPROTEIN"/>
    <property type="match status" value="1"/>
</dbReference>
<evidence type="ECO:0000313" key="14">
    <source>
        <dbReference type="EMBL" id="XCJ73276.1"/>
    </source>
</evidence>
<evidence type="ECO:0000256" key="13">
    <source>
        <dbReference type="SAM" id="MobiDB-lite"/>
    </source>
</evidence>
<feature type="binding site" evidence="9">
    <location>
        <position position="97"/>
    </location>
    <ligand>
        <name>substrate</name>
    </ligand>
</feature>
<dbReference type="PANTHER" id="PTHR34876:SF4">
    <property type="entry name" value="1,4-BETA-D-GLUCAN CELLOBIOHYDROLASE C-RELATED"/>
    <property type="match status" value="1"/>
</dbReference>
<feature type="binding site" evidence="9">
    <location>
        <position position="315"/>
    </location>
    <ligand>
        <name>substrate</name>
    </ligand>
</feature>
<dbReference type="KEGG" id="stac:ABII15_26405"/>
<evidence type="ECO:0000256" key="8">
    <source>
        <dbReference type="PIRSR" id="PIRSR001100-1"/>
    </source>
</evidence>
<dbReference type="PIRSF" id="PIRSF001100">
    <property type="entry name" value="Beta_cellobiohydrolase"/>
    <property type="match status" value="1"/>
</dbReference>
<feature type="signal peptide" evidence="12">
    <location>
        <begin position="1"/>
        <end position="29"/>
    </location>
</feature>
<feature type="active site" evidence="10">
    <location>
        <position position="132"/>
    </location>
</feature>
<reference evidence="14" key="1">
    <citation type="submission" date="2024-06" db="EMBL/GenBank/DDBJ databases">
        <title>Streptomyces sp. strain HUAS MG91 genome sequences.</title>
        <authorList>
            <person name="Mo P."/>
        </authorList>
    </citation>
    <scope>NUCLEOTIDE SEQUENCE</scope>
    <source>
        <strain evidence="14">HUAS MG91</strain>
    </source>
</reference>
<dbReference type="InterPro" id="IPR036434">
    <property type="entry name" value="Beta_cellobiohydrolase_sf"/>
</dbReference>
<dbReference type="GO" id="GO:0030245">
    <property type="term" value="P:cellulose catabolic process"/>
    <property type="evidence" value="ECO:0007669"/>
    <property type="project" value="UniProtKB-KW"/>
</dbReference>
<accession>A0AAU8IZZ7</accession>
<evidence type="ECO:0000256" key="6">
    <source>
        <dbReference type="ARBA" id="ARBA00023295"/>
    </source>
</evidence>
<feature type="chain" id="PRO_5043112616" description="Glucanase" evidence="12">
    <location>
        <begin position="30"/>
        <end position="347"/>
    </location>
</feature>
<name>A0AAU8IZZ7_9ACTN</name>
<evidence type="ECO:0000256" key="11">
    <source>
        <dbReference type="PROSITE-ProRule" id="PRU10057"/>
    </source>
</evidence>
<evidence type="ECO:0000256" key="10">
    <source>
        <dbReference type="PROSITE-ProRule" id="PRU10056"/>
    </source>
</evidence>
<dbReference type="AlphaFoldDB" id="A0AAU8IZZ7"/>
<keyword evidence="2 12" id="KW-0378">Hydrolase</keyword>
<protein>
    <recommendedName>
        <fullName evidence="12">Glucanase</fullName>
        <ecNumber evidence="12">3.2.1.-</ecNumber>
    </recommendedName>
</protein>
<keyword evidence="7 12" id="KW-0624">Polysaccharide degradation</keyword>
<proteinExistence type="inferred from homology"/>
<dbReference type="GO" id="GO:0004553">
    <property type="term" value="F:hydrolase activity, hydrolyzing O-glycosyl compounds"/>
    <property type="evidence" value="ECO:0007669"/>
    <property type="project" value="InterPro"/>
</dbReference>
<evidence type="ECO:0000256" key="2">
    <source>
        <dbReference type="ARBA" id="ARBA00022801"/>
    </source>
</evidence>
<dbReference type="PROSITE" id="PS00655">
    <property type="entry name" value="GLYCOSYL_HYDROL_F6_1"/>
    <property type="match status" value="1"/>
</dbReference>
<feature type="binding site" evidence="9">
    <location>
        <position position="319"/>
    </location>
    <ligand>
        <name>substrate</name>
    </ligand>
</feature>
<keyword evidence="5 12" id="KW-0119">Carbohydrate metabolism</keyword>
<dbReference type="InterPro" id="IPR016288">
    <property type="entry name" value="Beta_cellobiohydrolase"/>
</dbReference>
<evidence type="ECO:0000256" key="7">
    <source>
        <dbReference type="ARBA" id="ARBA00023326"/>
    </source>
</evidence>
<dbReference type="PROSITE" id="PS00656">
    <property type="entry name" value="GLYCOSYL_HYDROL_F6_2"/>
    <property type="match status" value="1"/>
</dbReference>
<gene>
    <name evidence="14" type="ORF">ABII15_26405</name>
</gene>
<evidence type="ECO:0000256" key="9">
    <source>
        <dbReference type="PIRSR" id="PIRSR001100-2"/>
    </source>
</evidence>
<organism evidence="14">
    <name type="scientific">Streptomyces tabacisoli</name>
    <dbReference type="NCBI Taxonomy" id="3156398"/>
    <lineage>
        <taxon>Bacteria</taxon>
        <taxon>Bacillati</taxon>
        <taxon>Actinomycetota</taxon>
        <taxon>Actinomycetes</taxon>
        <taxon>Kitasatosporales</taxon>
        <taxon>Streptomycetaceae</taxon>
        <taxon>Streptomyces</taxon>
    </lineage>
</organism>
<keyword evidence="4" id="KW-1015">Disulfide bond</keyword>
<dbReference type="InterPro" id="IPR001524">
    <property type="entry name" value="Glyco_hydro_6_CS"/>
</dbReference>
<sequence length="347" mass="36510">MPVPTIRRTPSRTLALGTAALVLAGLATACSGGDSEQAGPREAAGRTAPSPGTADTSPFWVDPASAAAVQAERWEKQGRASDAAVIRRIAQHPQGMWAPGDYPRPVIAEAGEKAKKADKTLVLVAYNIPHRDCGQHSAGGAHSADFYHQWVDAFATGIGDAKALVVLEPDALGHIVDGCTPEEYREERYQLIGSAIDRLKQQPNTKVYVDAGNPAWIPDAAKLVEPLRRAGVERADGFSLNVSNFQTDRASSSYGKQLSQLLGGAHFVVDTSRNGAGPYSPAGADGWCNPPGRALGAAPTTRTGDPLVDAYLWVKRPGESDGTCRGGPAAGTWWAEYALGLARAAHT</sequence>
<dbReference type="PANTHER" id="PTHR34876">
    <property type="match status" value="1"/>
</dbReference>
<evidence type="ECO:0000256" key="12">
    <source>
        <dbReference type="RuleBase" id="RU361186"/>
    </source>
</evidence>
<dbReference type="SUPFAM" id="SSF51989">
    <property type="entry name" value="Glycosyl hydrolases family 6, cellulases"/>
    <property type="match status" value="1"/>
</dbReference>
<evidence type="ECO:0000256" key="5">
    <source>
        <dbReference type="ARBA" id="ARBA00023277"/>
    </source>
</evidence>
<keyword evidence="1 12" id="KW-0732">Signal</keyword>
<keyword evidence="3 12" id="KW-0136">Cellulose degradation</keyword>
<dbReference type="RefSeq" id="WP_353944763.1">
    <property type="nucleotide sequence ID" value="NZ_CP159534.1"/>
</dbReference>
<dbReference type="Gene3D" id="3.20.20.40">
    <property type="entry name" value="1, 4-beta cellobiohydrolase"/>
    <property type="match status" value="1"/>
</dbReference>
<dbReference type="EMBL" id="CP159534">
    <property type="protein sequence ID" value="XCJ73276.1"/>
    <property type="molecule type" value="Genomic_DNA"/>
</dbReference>
<evidence type="ECO:0000256" key="4">
    <source>
        <dbReference type="ARBA" id="ARBA00023157"/>
    </source>
</evidence>
<keyword evidence="6 12" id="KW-0326">Glycosidase</keyword>
<dbReference type="Pfam" id="PF01341">
    <property type="entry name" value="Glyco_hydro_6"/>
    <property type="match status" value="1"/>
</dbReference>
<comment type="similarity">
    <text evidence="12">Belongs to the glycosyl hydrolase family 6.</text>
</comment>
<feature type="binding site" evidence="9">
    <location>
        <position position="244"/>
    </location>
    <ligand>
        <name>substrate</name>
    </ligand>
</feature>
<evidence type="ECO:0000256" key="1">
    <source>
        <dbReference type="ARBA" id="ARBA00022729"/>
    </source>
</evidence>
<feature type="active site" description="Proton donor" evidence="8 11">
    <location>
        <position position="170"/>
    </location>
</feature>